<reference evidence="1" key="1">
    <citation type="submission" date="2020-08" db="EMBL/GenBank/DDBJ databases">
        <title>Multicomponent nature underlies the extraordinary mechanical properties of spider dragline silk.</title>
        <authorList>
            <person name="Kono N."/>
            <person name="Nakamura H."/>
            <person name="Mori M."/>
            <person name="Yoshida Y."/>
            <person name="Ohtoshi R."/>
            <person name="Malay A.D."/>
            <person name="Moran D.A.P."/>
            <person name="Tomita M."/>
            <person name="Numata K."/>
            <person name="Arakawa K."/>
        </authorList>
    </citation>
    <scope>NUCLEOTIDE SEQUENCE</scope>
</reference>
<organism evidence="1 2">
    <name type="scientific">Nephila pilipes</name>
    <name type="common">Giant wood spider</name>
    <name type="synonym">Nephila maculata</name>
    <dbReference type="NCBI Taxonomy" id="299642"/>
    <lineage>
        <taxon>Eukaryota</taxon>
        <taxon>Metazoa</taxon>
        <taxon>Ecdysozoa</taxon>
        <taxon>Arthropoda</taxon>
        <taxon>Chelicerata</taxon>
        <taxon>Arachnida</taxon>
        <taxon>Araneae</taxon>
        <taxon>Araneomorphae</taxon>
        <taxon>Entelegynae</taxon>
        <taxon>Araneoidea</taxon>
        <taxon>Nephilidae</taxon>
        <taxon>Nephila</taxon>
    </lineage>
</organism>
<dbReference type="EMBL" id="BMAW01124967">
    <property type="protein sequence ID" value="GFU10301.1"/>
    <property type="molecule type" value="Genomic_DNA"/>
</dbReference>
<sequence>MERLPESEPLESLSFLVIKVVLSVSGWSSVFQCLADFKHGYRINDKKRYELPFVSQWSLNKISCFFRRIKFNTQVQSLADSINHNVRYNRSPIVSIVREKLLKGNQWFSI</sequence>
<dbReference type="Proteomes" id="UP000887013">
    <property type="component" value="Unassembled WGS sequence"/>
</dbReference>
<proteinExistence type="predicted"/>
<name>A0A8X6UEZ5_NEPPI</name>
<keyword evidence="2" id="KW-1185">Reference proteome</keyword>
<evidence type="ECO:0000313" key="2">
    <source>
        <dbReference type="Proteomes" id="UP000887013"/>
    </source>
</evidence>
<evidence type="ECO:0000313" key="1">
    <source>
        <dbReference type="EMBL" id="GFU10301.1"/>
    </source>
</evidence>
<comment type="caution">
    <text evidence="1">The sequence shown here is derived from an EMBL/GenBank/DDBJ whole genome shotgun (WGS) entry which is preliminary data.</text>
</comment>
<dbReference type="AlphaFoldDB" id="A0A8X6UEZ5"/>
<protein>
    <submittedName>
        <fullName evidence="1">Uncharacterized protein</fullName>
    </submittedName>
</protein>
<gene>
    <name evidence="1" type="ORF">NPIL_37051</name>
</gene>
<accession>A0A8X6UEZ5</accession>